<feature type="signal peptide" evidence="1">
    <location>
        <begin position="1"/>
        <end position="19"/>
    </location>
</feature>
<protein>
    <submittedName>
        <fullName evidence="2">Uncharacterized protein</fullName>
    </submittedName>
</protein>
<keyword evidence="1" id="KW-0732">Signal</keyword>
<gene>
    <name evidence="2" type="ORF">SAMN05421751_10184</name>
</gene>
<dbReference type="RefSeq" id="WP_146064159.1">
    <property type="nucleotide sequence ID" value="NZ_FNVD01000001.1"/>
</dbReference>
<evidence type="ECO:0000313" key="3">
    <source>
        <dbReference type="Proteomes" id="UP000236742"/>
    </source>
</evidence>
<feature type="chain" id="PRO_5009283241" evidence="1">
    <location>
        <begin position="20"/>
        <end position="125"/>
    </location>
</feature>
<keyword evidence="3" id="KW-1185">Reference proteome</keyword>
<proteinExistence type="predicted"/>
<evidence type="ECO:0000256" key="1">
    <source>
        <dbReference type="SAM" id="SignalP"/>
    </source>
</evidence>
<dbReference type="Proteomes" id="UP000236742">
    <property type="component" value="Unassembled WGS sequence"/>
</dbReference>
<reference evidence="2 3" key="1">
    <citation type="submission" date="2016-10" db="EMBL/GenBank/DDBJ databases">
        <authorList>
            <person name="de Groot N.N."/>
        </authorList>
    </citation>
    <scope>NUCLEOTIDE SEQUENCE [LARGE SCALE GENOMIC DNA]</scope>
    <source>
        <strain evidence="2 3">DSM 23413</strain>
    </source>
</reference>
<dbReference type="EMBL" id="FNVD01000001">
    <property type="protein sequence ID" value="SEF40312.1"/>
    <property type="molecule type" value="Genomic_DNA"/>
</dbReference>
<sequence length="125" mass="13132">MGVIRAVLTLLVTALPAWAGDAGHFRCQGALPDWTLSLGGEKARLAFDGRDMAMTVDVATRAEGRDFPRAAALLAGPEDDHDTAIILLDTAECTAGGETWPMRGSLLTQIGNRAVLLAGCCQPAR</sequence>
<accession>A0A1H5RPL7</accession>
<organism evidence="2 3">
    <name type="scientific">Jhaorihella thermophila</name>
    <dbReference type="NCBI Taxonomy" id="488547"/>
    <lineage>
        <taxon>Bacteria</taxon>
        <taxon>Pseudomonadati</taxon>
        <taxon>Pseudomonadota</taxon>
        <taxon>Alphaproteobacteria</taxon>
        <taxon>Rhodobacterales</taxon>
        <taxon>Paracoccaceae</taxon>
        <taxon>Jhaorihella</taxon>
    </lineage>
</organism>
<evidence type="ECO:0000313" key="2">
    <source>
        <dbReference type="EMBL" id="SEF40312.1"/>
    </source>
</evidence>
<dbReference type="AlphaFoldDB" id="A0A1H5RPL7"/>
<name>A0A1H5RPL7_9RHOB</name>